<evidence type="ECO:0000256" key="6">
    <source>
        <dbReference type="ARBA" id="ARBA00023027"/>
    </source>
</evidence>
<evidence type="ECO:0000256" key="2">
    <source>
        <dbReference type="ARBA" id="ARBA00008072"/>
    </source>
</evidence>
<evidence type="ECO:0000256" key="5">
    <source>
        <dbReference type="ARBA" id="ARBA00023002"/>
    </source>
</evidence>
<evidence type="ECO:0000256" key="4">
    <source>
        <dbReference type="ARBA" id="ARBA00022833"/>
    </source>
</evidence>
<keyword evidence="5 9" id="KW-0560">Oxidoreductase</keyword>
<dbReference type="InterPro" id="IPR002328">
    <property type="entry name" value="ADH_Zn_CS"/>
</dbReference>
<feature type="domain" description="Enoyl reductase (ER)" evidence="8">
    <location>
        <begin position="20"/>
        <end position="373"/>
    </location>
</feature>
<dbReference type="SUPFAM" id="SSF50129">
    <property type="entry name" value="GroES-like"/>
    <property type="match status" value="2"/>
</dbReference>
<dbReference type="InterPro" id="IPR013149">
    <property type="entry name" value="ADH-like_C"/>
</dbReference>
<dbReference type="SUPFAM" id="SSF51735">
    <property type="entry name" value="NAD(P)-binding Rossmann-fold domains"/>
    <property type="match status" value="1"/>
</dbReference>
<dbReference type="Pfam" id="PF00107">
    <property type="entry name" value="ADH_zinc_N"/>
    <property type="match status" value="1"/>
</dbReference>
<dbReference type="Gene3D" id="3.90.180.10">
    <property type="entry name" value="Medium-chain alcohol dehydrogenases, catalytic domain"/>
    <property type="match status" value="1"/>
</dbReference>
<dbReference type="InterPro" id="IPR036291">
    <property type="entry name" value="NAD(P)-bd_dom_sf"/>
</dbReference>
<dbReference type="PANTHER" id="PTHR43880:SF12">
    <property type="entry name" value="ALCOHOL DEHYDROGENASE CLASS-3"/>
    <property type="match status" value="1"/>
</dbReference>
<name>A0A6J4S1D3_9ACTN</name>
<keyword evidence="3 7" id="KW-0479">Metal-binding</keyword>
<comment type="similarity">
    <text evidence="2 7">Belongs to the zinc-containing alcohol dehydrogenase family.</text>
</comment>
<dbReference type="AlphaFoldDB" id="A0A6J4S1D3"/>
<dbReference type="GO" id="GO:0046294">
    <property type="term" value="P:formaldehyde catabolic process"/>
    <property type="evidence" value="ECO:0007669"/>
    <property type="project" value="TreeGrafter"/>
</dbReference>
<dbReference type="InterPro" id="IPR011032">
    <property type="entry name" value="GroES-like_sf"/>
</dbReference>
<evidence type="ECO:0000256" key="3">
    <source>
        <dbReference type="ARBA" id="ARBA00022723"/>
    </source>
</evidence>
<protein>
    <submittedName>
        <fullName evidence="9">Alcohol dehydrogenase</fullName>
        <ecNumber evidence="9">1.1.1.1</ecNumber>
    </submittedName>
</protein>
<dbReference type="FunFam" id="3.40.50.720:FF:000003">
    <property type="entry name" value="S-(hydroxymethyl)glutathione dehydrogenase"/>
    <property type="match status" value="1"/>
</dbReference>
<proteinExistence type="inferred from homology"/>
<evidence type="ECO:0000256" key="1">
    <source>
        <dbReference type="ARBA" id="ARBA00001947"/>
    </source>
</evidence>
<dbReference type="Gene3D" id="3.40.50.720">
    <property type="entry name" value="NAD(P)-binding Rossmann-like Domain"/>
    <property type="match status" value="1"/>
</dbReference>
<dbReference type="GO" id="GO:0005829">
    <property type="term" value="C:cytosol"/>
    <property type="evidence" value="ECO:0007669"/>
    <property type="project" value="TreeGrafter"/>
</dbReference>
<keyword evidence="4 7" id="KW-0862">Zinc</keyword>
<organism evidence="9">
    <name type="scientific">uncultured Solirubrobacteraceae bacterium</name>
    <dbReference type="NCBI Taxonomy" id="1162706"/>
    <lineage>
        <taxon>Bacteria</taxon>
        <taxon>Bacillati</taxon>
        <taxon>Actinomycetota</taxon>
        <taxon>Thermoleophilia</taxon>
        <taxon>Solirubrobacterales</taxon>
        <taxon>Solirubrobacteraceae</taxon>
        <taxon>environmental samples</taxon>
    </lineage>
</organism>
<reference evidence="9" key="1">
    <citation type="submission" date="2020-02" db="EMBL/GenBank/DDBJ databases">
        <authorList>
            <person name="Meier V. D."/>
        </authorList>
    </citation>
    <scope>NUCLEOTIDE SEQUENCE</scope>
    <source>
        <strain evidence="9">AVDCRST_MAG13</strain>
    </source>
</reference>
<dbReference type="SMART" id="SM00829">
    <property type="entry name" value="PKS_ER"/>
    <property type="match status" value="1"/>
</dbReference>
<dbReference type="GO" id="GO:0008270">
    <property type="term" value="F:zinc ion binding"/>
    <property type="evidence" value="ECO:0007669"/>
    <property type="project" value="InterPro"/>
</dbReference>
<sequence>MRTRAAVLRELGLPQPYTESTPFSVEEVELADPGPHEVRVRIGAAGLCHSDLSVVDGSRPRPMPMVLGHEAAGTVEDVGSGVRDLAPGDRVVFSFIPMCGRCAPCLTGRPALCEPGTVANLDGTLLGGVRRLADRDGAPIHHHLGVSAFAEHAVCADASLVRIGPELPFAEAALLSCALLTGVGAVVNTARAGPGTSAAVFGLGGVGLSTVMGAAMAGCHPIVAVDMVADKRERARRLGASHTVAAGPDAVGEVLELTGGGAEFAFEAVGSAAVLAQAYAATRRGGTTVTVGLPAPEQMLTIPAISLVSQERRLLGSFMGSSVPQRDIPRLIALRRAGALDLDELATGHLALEDINAGFEALAGGDAVRQVIVLDREGATPATPAPA</sequence>
<accession>A0A6J4S1D3</accession>
<keyword evidence="6" id="KW-0520">NAD</keyword>
<dbReference type="EMBL" id="CADCVO010000231">
    <property type="protein sequence ID" value="CAA9486502.1"/>
    <property type="molecule type" value="Genomic_DNA"/>
</dbReference>
<evidence type="ECO:0000259" key="8">
    <source>
        <dbReference type="SMART" id="SM00829"/>
    </source>
</evidence>
<evidence type="ECO:0000256" key="7">
    <source>
        <dbReference type="RuleBase" id="RU361277"/>
    </source>
</evidence>
<dbReference type="InterPro" id="IPR020843">
    <property type="entry name" value="ER"/>
</dbReference>
<dbReference type="GO" id="GO:0051903">
    <property type="term" value="F:S-(hydroxymethyl)glutathione dehydrogenase [NAD(P)+] activity"/>
    <property type="evidence" value="ECO:0007669"/>
    <property type="project" value="TreeGrafter"/>
</dbReference>
<gene>
    <name evidence="9" type="ORF">AVDCRST_MAG13-1483</name>
</gene>
<dbReference type="EC" id="1.1.1.1" evidence="9"/>
<dbReference type="GO" id="GO:0004022">
    <property type="term" value="F:alcohol dehydrogenase (NAD+) activity"/>
    <property type="evidence" value="ECO:0007669"/>
    <property type="project" value="UniProtKB-EC"/>
</dbReference>
<comment type="cofactor">
    <cofactor evidence="1 7">
        <name>Zn(2+)</name>
        <dbReference type="ChEBI" id="CHEBI:29105"/>
    </cofactor>
</comment>
<evidence type="ECO:0000313" key="9">
    <source>
        <dbReference type="EMBL" id="CAA9486502.1"/>
    </source>
</evidence>
<dbReference type="PROSITE" id="PS00059">
    <property type="entry name" value="ADH_ZINC"/>
    <property type="match status" value="1"/>
</dbReference>
<dbReference type="InterPro" id="IPR013154">
    <property type="entry name" value="ADH-like_N"/>
</dbReference>
<dbReference type="PANTHER" id="PTHR43880">
    <property type="entry name" value="ALCOHOL DEHYDROGENASE"/>
    <property type="match status" value="1"/>
</dbReference>
<dbReference type="Pfam" id="PF08240">
    <property type="entry name" value="ADH_N"/>
    <property type="match status" value="1"/>
</dbReference>